<dbReference type="AlphaFoldDB" id="A0A399FDG6"/>
<organism evidence="3 4">
    <name type="scientific">Meiothermus granaticius NBRC 107808</name>
    <dbReference type="NCBI Taxonomy" id="1227551"/>
    <lineage>
        <taxon>Bacteria</taxon>
        <taxon>Thermotogati</taxon>
        <taxon>Deinococcota</taxon>
        <taxon>Deinococci</taxon>
        <taxon>Thermales</taxon>
        <taxon>Thermaceae</taxon>
        <taxon>Meiothermus</taxon>
    </lineage>
</organism>
<feature type="region of interest" description="Disordered" evidence="1">
    <location>
        <begin position="1"/>
        <end position="23"/>
    </location>
</feature>
<accession>A0A399FDG6</accession>
<keyword evidence="2" id="KW-1133">Transmembrane helix</keyword>
<proteinExistence type="predicted"/>
<keyword evidence="2" id="KW-0472">Membrane</keyword>
<evidence type="ECO:0000256" key="2">
    <source>
        <dbReference type="SAM" id="Phobius"/>
    </source>
</evidence>
<comment type="caution">
    <text evidence="3">The sequence shown here is derived from an EMBL/GenBank/DDBJ whole genome shotgun (WGS) entry which is preliminary data.</text>
</comment>
<dbReference type="EMBL" id="QWLB01000005">
    <property type="protein sequence ID" value="RIH93469.1"/>
    <property type="molecule type" value="Genomic_DNA"/>
</dbReference>
<dbReference type="OrthoDB" id="9809840at2"/>
<dbReference type="InterPro" id="IPR021454">
    <property type="entry name" value="DUF3105"/>
</dbReference>
<evidence type="ECO:0000256" key="1">
    <source>
        <dbReference type="SAM" id="MobiDB-lite"/>
    </source>
</evidence>
<dbReference type="Pfam" id="PF11303">
    <property type="entry name" value="DUF3105"/>
    <property type="match status" value="1"/>
</dbReference>
<feature type="transmembrane region" description="Helical" evidence="2">
    <location>
        <begin position="28"/>
        <end position="52"/>
    </location>
</feature>
<dbReference type="Proteomes" id="UP000266178">
    <property type="component" value="Unassembled WGS sequence"/>
</dbReference>
<keyword evidence="2" id="KW-0812">Transmembrane</keyword>
<protein>
    <recommendedName>
        <fullName evidence="5">DUF3105 domain-containing protein</fullName>
    </recommendedName>
</protein>
<feature type="region of interest" description="Disordered" evidence="1">
    <location>
        <begin position="80"/>
        <end position="108"/>
    </location>
</feature>
<sequence>MAKNPTNRQASLQTPSKKTSRYGSKPRVFPWTALIIVGVVVLGLGWGGWSWWQGRQAGSQFDTLSGLGKAALKRVETQTDYGRGHTEGQALSYSSDPPTSGTHSGSWVNPGFYSQAQPKEQLVHALEHGNVVVYYDPSAQAAQDQLRAWAQQFSGSWDGLVVVPKLGLGQSVELTAWNKLLRLESWDAPAAAAFIDAFRGRGPENPVR</sequence>
<feature type="compositionally biased region" description="Polar residues" evidence="1">
    <location>
        <begin position="1"/>
        <end position="17"/>
    </location>
</feature>
<evidence type="ECO:0000313" key="3">
    <source>
        <dbReference type="EMBL" id="RIH93469.1"/>
    </source>
</evidence>
<feature type="compositionally biased region" description="Polar residues" evidence="1">
    <location>
        <begin position="89"/>
        <end position="108"/>
    </location>
</feature>
<name>A0A399FDG6_9DEIN</name>
<reference evidence="3 4" key="1">
    <citation type="submission" date="2018-08" db="EMBL/GenBank/DDBJ databases">
        <title>Meiothermus granaticius genome AF-68 sequencing project.</title>
        <authorList>
            <person name="Da Costa M.S."/>
            <person name="Albuquerque L."/>
            <person name="Raposo P."/>
            <person name="Froufe H.J.C."/>
            <person name="Barroso C.S."/>
            <person name="Egas C."/>
        </authorList>
    </citation>
    <scope>NUCLEOTIDE SEQUENCE [LARGE SCALE GENOMIC DNA]</scope>
    <source>
        <strain evidence="3 4">AF-68</strain>
    </source>
</reference>
<evidence type="ECO:0000313" key="4">
    <source>
        <dbReference type="Proteomes" id="UP000266178"/>
    </source>
</evidence>
<evidence type="ECO:0008006" key="5">
    <source>
        <dbReference type="Google" id="ProtNLM"/>
    </source>
</evidence>
<gene>
    <name evidence="3" type="ORF">Mgrana_00523</name>
</gene>
<dbReference type="RefSeq" id="WP_119356051.1">
    <property type="nucleotide sequence ID" value="NZ_BJXM01000003.1"/>
</dbReference>
<keyword evidence="4" id="KW-1185">Reference proteome</keyword>